<feature type="signal peptide" evidence="5">
    <location>
        <begin position="1"/>
        <end position="25"/>
    </location>
</feature>
<name>A0ABS3K7A4_9PROT</name>
<dbReference type="Gene3D" id="3.40.190.10">
    <property type="entry name" value="Periplasmic binding protein-like II"/>
    <property type="match status" value="2"/>
</dbReference>
<evidence type="ECO:0000256" key="1">
    <source>
        <dbReference type="ARBA" id="ARBA00004418"/>
    </source>
</evidence>
<comment type="caution">
    <text evidence="7">The sequence shown here is derived from an EMBL/GenBank/DDBJ whole genome shotgun (WGS) entry which is preliminary data.</text>
</comment>
<keyword evidence="8" id="KW-1185">Reference proteome</keyword>
<dbReference type="RefSeq" id="WP_207444946.1">
    <property type="nucleotide sequence ID" value="NZ_CP061091.1"/>
</dbReference>
<dbReference type="Pfam" id="PF09084">
    <property type="entry name" value="NMT1"/>
    <property type="match status" value="1"/>
</dbReference>
<accession>A0ABS3K7A4</accession>
<organism evidence="7 8">
    <name type="scientific">Roseomonas marmotae</name>
    <dbReference type="NCBI Taxonomy" id="2768161"/>
    <lineage>
        <taxon>Bacteria</taxon>
        <taxon>Pseudomonadati</taxon>
        <taxon>Pseudomonadota</taxon>
        <taxon>Alphaproteobacteria</taxon>
        <taxon>Acetobacterales</taxon>
        <taxon>Roseomonadaceae</taxon>
        <taxon>Roseomonas</taxon>
    </lineage>
</organism>
<gene>
    <name evidence="7" type="ORF">IAI60_01840</name>
</gene>
<keyword evidence="3" id="KW-0813">Transport</keyword>
<dbReference type="EMBL" id="JACTNF010000001">
    <property type="protein sequence ID" value="MBO1073346.1"/>
    <property type="molecule type" value="Genomic_DNA"/>
</dbReference>
<dbReference type="PANTHER" id="PTHR30024">
    <property type="entry name" value="ALIPHATIC SULFONATES-BINDING PROTEIN-RELATED"/>
    <property type="match status" value="1"/>
</dbReference>
<comment type="similarity">
    <text evidence="2">Belongs to the bacterial solute-binding protein SsuA/TauA family.</text>
</comment>
<dbReference type="InterPro" id="IPR015168">
    <property type="entry name" value="SsuA/THI5"/>
</dbReference>
<keyword evidence="4 5" id="KW-0732">Signal</keyword>
<dbReference type="SMART" id="SM00062">
    <property type="entry name" value="PBPb"/>
    <property type="match status" value="1"/>
</dbReference>
<evidence type="ECO:0000259" key="6">
    <source>
        <dbReference type="SMART" id="SM00062"/>
    </source>
</evidence>
<sequence length="324" mass="34319">MQRRHILLGGAALVASLSAPLLLRAQGAWSGAPLRVGDQRGNARAVMDAAGVLKGLEGKIAWSEFPAAAPLVEALNADAIDAGLVGDAPFTFGVAAGVPIKAIAATRQNQDGLAILVPKDSPIQSLADLKGKRIATGRGSIGHQLVLAALENAGLPAESVQLTFLLPADAKAAFSRGSVDAWSTWEPYVAQEEVLSGARRVVDGNGITPGLSFLVARESAIASRRPELADFVRRLAVARAWANENIPGYARSWSQLMNIPEPVAELWFRRARTRVVPIDDSVVADEQKNIDLYTRARLVRSAIKAEDVLDRSFADAIKAGLSAT</sequence>
<dbReference type="Proteomes" id="UP001518990">
    <property type="component" value="Unassembled WGS sequence"/>
</dbReference>
<evidence type="ECO:0000256" key="3">
    <source>
        <dbReference type="ARBA" id="ARBA00022448"/>
    </source>
</evidence>
<evidence type="ECO:0000256" key="5">
    <source>
        <dbReference type="SAM" id="SignalP"/>
    </source>
</evidence>
<dbReference type="NCBIfam" id="TIGR01728">
    <property type="entry name" value="SsuA_fam"/>
    <property type="match status" value="1"/>
</dbReference>
<evidence type="ECO:0000313" key="7">
    <source>
        <dbReference type="EMBL" id="MBO1073346.1"/>
    </source>
</evidence>
<evidence type="ECO:0000256" key="2">
    <source>
        <dbReference type="ARBA" id="ARBA00010742"/>
    </source>
</evidence>
<dbReference type="InterPro" id="IPR001638">
    <property type="entry name" value="Solute-binding_3/MltF_N"/>
</dbReference>
<feature type="domain" description="Solute-binding protein family 3/N-terminal" evidence="6">
    <location>
        <begin position="33"/>
        <end position="245"/>
    </location>
</feature>
<comment type="subcellular location">
    <subcellularLocation>
        <location evidence="1">Periplasm</location>
    </subcellularLocation>
</comment>
<dbReference type="PANTHER" id="PTHR30024:SF48">
    <property type="entry name" value="ABC TRANSPORTER SUBSTRATE-BINDING PROTEIN"/>
    <property type="match status" value="1"/>
</dbReference>
<dbReference type="InterPro" id="IPR010067">
    <property type="entry name" value="ABC_SsuA_sub-bd"/>
</dbReference>
<dbReference type="SUPFAM" id="SSF53850">
    <property type="entry name" value="Periplasmic binding protein-like II"/>
    <property type="match status" value="1"/>
</dbReference>
<evidence type="ECO:0000313" key="8">
    <source>
        <dbReference type="Proteomes" id="UP001518990"/>
    </source>
</evidence>
<feature type="chain" id="PRO_5045992204" evidence="5">
    <location>
        <begin position="26"/>
        <end position="324"/>
    </location>
</feature>
<dbReference type="CDD" id="cd13558">
    <property type="entry name" value="PBP2_SsuA_like_2"/>
    <property type="match status" value="1"/>
</dbReference>
<proteinExistence type="inferred from homology"/>
<reference evidence="7 8" key="1">
    <citation type="submission" date="2020-09" db="EMBL/GenBank/DDBJ databases">
        <title>Roseomonas.</title>
        <authorList>
            <person name="Zhu W."/>
        </authorList>
    </citation>
    <scope>NUCLEOTIDE SEQUENCE [LARGE SCALE GENOMIC DNA]</scope>
    <source>
        <strain evidence="7 8">1311</strain>
    </source>
</reference>
<protein>
    <submittedName>
        <fullName evidence="7">ABC transporter substrate-binding protein</fullName>
    </submittedName>
</protein>
<evidence type="ECO:0000256" key="4">
    <source>
        <dbReference type="ARBA" id="ARBA00022729"/>
    </source>
</evidence>